<dbReference type="RefSeq" id="WP_268186272.1">
    <property type="nucleotide sequence ID" value="NZ_CP113361.1"/>
</dbReference>
<name>A0A9X9T775_METOG</name>
<dbReference type="Gene3D" id="3.30.70.2200">
    <property type="match status" value="1"/>
</dbReference>
<dbReference type="Proteomes" id="UP001163096">
    <property type="component" value="Chromosome"/>
</dbReference>
<evidence type="ECO:0000313" key="1">
    <source>
        <dbReference type="EMBL" id="WAI01058.1"/>
    </source>
</evidence>
<protein>
    <submittedName>
        <fullName evidence="1">Sugar-specific transcriptional regulator TrmB</fullName>
    </submittedName>
</protein>
<keyword evidence="2" id="KW-1185">Reference proteome</keyword>
<dbReference type="AlphaFoldDB" id="A0A9X9T775"/>
<dbReference type="Gene3D" id="1.10.10.10">
    <property type="entry name" value="Winged helix-like DNA-binding domain superfamily/Winged helix DNA-binding domain"/>
    <property type="match status" value="1"/>
</dbReference>
<dbReference type="PANTHER" id="PTHR40705:SF2">
    <property type="entry name" value="DUF1743 DOMAIN-CONTAINING PROTEIN"/>
    <property type="match status" value="1"/>
</dbReference>
<gene>
    <name evidence="1" type="ORF">OU421_11645</name>
</gene>
<dbReference type="GeneID" id="76835765"/>
<dbReference type="PANTHER" id="PTHR40705">
    <property type="entry name" value="TRNA(ILE2) 2-AGMATINYLCYTIDINE SYNTHETASE TIAS"/>
    <property type="match status" value="1"/>
</dbReference>
<organism evidence="1 2">
    <name type="scientific">Methanogenium organophilum</name>
    <dbReference type="NCBI Taxonomy" id="2199"/>
    <lineage>
        <taxon>Archaea</taxon>
        <taxon>Methanobacteriati</taxon>
        <taxon>Methanobacteriota</taxon>
        <taxon>Stenosarchaea group</taxon>
        <taxon>Methanomicrobia</taxon>
        <taxon>Methanomicrobiales</taxon>
        <taxon>Methanomicrobiaceae</taxon>
        <taxon>Methanogenium</taxon>
    </lineage>
</organism>
<proteinExistence type="predicted"/>
<dbReference type="EMBL" id="CP113361">
    <property type="protein sequence ID" value="WAI01058.1"/>
    <property type="molecule type" value="Genomic_DNA"/>
</dbReference>
<dbReference type="InterPro" id="IPR036388">
    <property type="entry name" value="WH-like_DNA-bd_sf"/>
</dbReference>
<reference evidence="1" key="1">
    <citation type="submission" date="2022-11" db="EMBL/GenBank/DDBJ databases">
        <title>Complete genome sequence of Methanogenium organophilum DSM 3596.</title>
        <authorList>
            <person name="Chen S.-C."/>
            <person name="Lai S.-J."/>
            <person name="You Y.-T."/>
        </authorList>
    </citation>
    <scope>NUCLEOTIDE SEQUENCE</scope>
    <source>
        <strain evidence="1">DSM 3596</strain>
    </source>
</reference>
<evidence type="ECO:0000313" key="2">
    <source>
        <dbReference type="Proteomes" id="UP001163096"/>
    </source>
</evidence>
<sequence length="371" mass="40156">MAGVIEKRRELLGIMREFTLEYGFFTINDIADATDIPRSTIQDWINRLVTEQCVAVKEEKKGRAPARYMTTNVMMAGSCRRIFTTTDGDLVAIYHQCMSTGCAAFCEYHHRLAGGVIHDVKRDGRILVEYARLGTADSDIGLYPKPAVGVTAVRREGDYIIQTIRCVGGPAYSLTDMMAMAVGVCEVRLKDNGGITEGEVVSRALTHLVIGIDDTDSKEGGATFALALGLLQYLGKMHEVIPINHSVAMLFPGLNRCTAGNSCSFIEIAVNPDAVEHVIGRAVRFIASESLSKEWGIAVKKGFCISDALRGFGLAARDHEVTTEMAITLADSENIILHGGNGRIGAIAAIGLLRENNTVLLNPGCSSDLHH</sequence>
<accession>A0A9X9T775</accession>
<dbReference type="KEGG" id="mou:OU421_11645"/>